<dbReference type="GO" id="GO:0015420">
    <property type="term" value="F:ABC-type vitamin B12 transporter activity"/>
    <property type="evidence" value="ECO:0007669"/>
    <property type="project" value="InterPro"/>
</dbReference>
<proteinExistence type="inferred from homology"/>
<evidence type="ECO:0000256" key="12">
    <source>
        <dbReference type="HAMAP-Rule" id="MF_01531"/>
    </source>
</evidence>
<dbReference type="PROSITE" id="PS52016">
    <property type="entry name" value="TONB_DEPENDENT_REC_3"/>
    <property type="match status" value="1"/>
</dbReference>
<evidence type="ECO:0000259" key="15">
    <source>
        <dbReference type="Pfam" id="PF07715"/>
    </source>
</evidence>
<dbReference type="InterPro" id="IPR010101">
    <property type="entry name" value="B12_transptr_BtuB"/>
</dbReference>
<dbReference type="GO" id="GO:0046930">
    <property type="term" value="C:pore complex"/>
    <property type="evidence" value="ECO:0007669"/>
    <property type="project" value="UniProtKB-KW"/>
</dbReference>
<keyword evidence="10 12" id="KW-0472">Membrane</keyword>
<dbReference type="GO" id="GO:0015288">
    <property type="term" value="F:porin activity"/>
    <property type="evidence" value="ECO:0007669"/>
    <property type="project" value="UniProtKB-KW"/>
</dbReference>
<feature type="binding site" evidence="12">
    <location>
        <position position="282"/>
    </location>
    <ligand>
        <name>Ca(2+)</name>
        <dbReference type="ChEBI" id="CHEBI:29108"/>
        <label>2</label>
    </ligand>
</feature>
<evidence type="ECO:0000256" key="10">
    <source>
        <dbReference type="ARBA" id="ARBA00023136"/>
    </source>
</evidence>
<dbReference type="InterPro" id="IPR037066">
    <property type="entry name" value="Plug_dom_sf"/>
</dbReference>
<organism evidence="16 17">
    <name type="scientific">Biostraticola tofi</name>
    <dbReference type="NCBI Taxonomy" id="466109"/>
    <lineage>
        <taxon>Bacteria</taxon>
        <taxon>Pseudomonadati</taxon>
        <taxon>Pseudomonadota</taxon>
        <taxon>Gammaproteobacteria</taxon>
        <taxon>Enterobacterales</taxon>
        <taxon>Bruguierivoracaceae</taxon>
        <taxon>Biostraticola</taxon>
    </lineage>
</organism>
<evidence type="ECO:0000256" key="6">
    <source>
        <dbReference type="ARBA" id="ARBA00022837"/>
    </source>
</evidence>
<evidence type="ECO:0000256" key="4">
    <source>
        <dbReference type="ARBA" id="ARBA00022692"/>
    </source>
</evidence>
<dbReference type="NCBIfam" id="TIGR01779">
    <property type="entry name" value="TonB-B12"/>
    <property type="match status" value="1"/>
</dbReference>
<dbReference type="PANTHER" id="PTHR30069:SF53">
    <property type="entry name" value="COLICIN I RECEPTOR-RELATED"/>
    <property type="match status" value="1"/>
</dbReference>
<dbReference type="FunFam" id="2.170.130.10:FF:000002">
    <property type="entry name" value="Vitamin B12 transporter BtuB"/>
    <property type="match status" value="1"/>
</dbReference>
<feature type="short sequence motif" description="TonB box" evidence="12">
    <location>
        <begin position="41"/>
        <end position="48"/>
    </location>
</feature>
<comment type="caution">
    <text evidence="12">Lacks conserved residue(s) required for the propagation of feature annotation.</text>
</comment>
<feature type="binding site" evidence="12">
    <location>
        <position position="539"/>
    </location>
    <ligand>
        <name>cyanocob(III)alamin</name>
        <dbReference type="ChEBI" id="CHEBI:17439"/>
    </ligand>
</feature>
<dbReference type="AlphaFoldDB" id="A0A4R3YLI6"/>
<comment type="subcellular location">
    <subcellularLocation>
        <location evidence="1 12 13">Cell outer membrane</location>
        <topology evidence="1 12 13">Multi-pass membrane protein</topology>
    </subcellularLocation>
</comment>
<sequence precursor="true">MLTFCMDATSMLIKKTLLLTLLVPAFSGWAHAEDLQNGMNSHIVVSANRFPQPVASVLAPASVVTREDIDRGQIKSVAEALSRLPGVDIGQNGGLGQQSSLFIRGTESRHALILIDGIRLNQAGISGSSDLSQIPISLVQRIEYIRGPRSAVYGSDAIGGVVNIITTREKKGTTLSAGIGSRGYQQYDGATQQQLGDNTVATVAGNYTYTRGFDVNANLPSPYGPAQEDRDGFMSKTLFASLDHTFNDNVGGYARVYGFDNRTGYDGTLSYSDPEHADALPDTRKLYSRTYDTGLRFIAGDYASQLMFSYNHTKDYNYDPKYGPYSASGTLDDSKQYNVQWGNTLHIAHGTASAGVDWQKQTTEPGTNYLADGYEMRNTGVYATLQQLYGPVTLEGSVRGDDNSQFGRHGTWQSSLAWEFYEGYRLIGSYGTAYKAPNLGQLYSGFGGNKQLDPEESKQWEGGIEGLTGPLSWRFSAYRNEIDNLIDYDNASSRYFNVGEALIKGVEWTGSVTTGPLVHQLTLEYLDPRNRKTNQVLARRAKQQVKYQLDWRIADIDWSLNYRYLGKRYDTNFNTNEAVAMGGVSLWDLAASYPLTPHLTVRGRIANMFDKEYETAYGYHTAGQEYYLSGIYSF</sequence>
<keyword evidence="11 12" id="KW-0998">Cell outer membrane</keyword>
<dbReference type="NCBIfam" id="NF007926">
    <property type="entry name" value="PRK10641.1"/>
    <property type="match status" value="1"/>
</dbReference>
<dbReference type="HAMAP" id="MF_01531">
    <property type="entry name" value="BtuB"/>
    <property type="match status" value="1"/>
</dbReference>
<feature type="binding site" evidence="12">
    <location>
        <position position="229"/>
    </location>
    <ligand>
        <name>Ca(2+)</name>
        <dbReference type="ChEBI" id="CHEBI:29108"/>
        <label>2</label>
    </ligand>
</feature>
<evidence type="ECO:0000256" key="13">
    <source>
        <dbReference type="PROSITE-ProRule" id="PRU01360"/>
    </source>
</evidence>
<feature type="signal peptide" evidence="12">
    <location>
        <begin position="1"/>
        <end position="32"/>
    </location>
</feature>
<reference evidence="16 17" key="1">
    <citation type="submission" date="2019-03" db="EMBL/GenBank/DDBJ databases">
        <title>Genomic Encyclopedia of Type Strains, Phase IV (KMG-IV): sequencing the most valuable type-strain genomes for metagenomic binning, comparative biology and taxonomic classification.</title>
        <authorList>
            <person name="Goeker M."/>
        </authorList>
    </citation>
    <scope>NUCLEOTIDE SEQUENCE [LARGE SCALE GENOMIC DNA]</scope>
    <source>
        <strain evidence="16 17">DSM 19580</strain>
    </source>
</reference>
<feature type="binding site" evidence="12">
    <location>
        <position position="100"/>
    </location>
    <ligand>
        <name>cyanocob(III)alamin</name>
        <dbReference type="ChEBI" id="CHEBI:17439"/>
    </ligand>
</feature>
<evidence type="ECO:0000256" key="11">
    <source>
        <dbReference type="ARBA" id="ARBA00023237"/>
    </source>
</evidence>
<keyword evidence="5 12" id="KW-0732">Signal</keyword>
<protein>
    <recommendedName>
        <fullName evidence="12">Vitamin B12 transporter BtuB</fullName>
    </recommendedName>
    <alternativeName>
        <fullName evidence="12">Cobalamin receptor</fullName>
    </alternativeName>
    <alternativeName>
        <fullName evidence="12">Outer membrane cobalamin translocator</fullName>
    </alternativeName>
</protein>
<dbReference type="InterPro" id="IPR036942">
    <property type="entry name" value="Beta-barrel_TonB_sf"/>
</dbReference>
<dbReference type="InterPro" id="IPR039426">
    <property type="entry name" value="TonB-dep_rcpt-like"/>
</dbReference>
<feature type="binding site" evidence="12">
    <location>
        <position position="266"/>
    </location>
    <ligand>
        <name>Ca(2+)</name>
        <dbReference type="ChEBI" id="CHEBI:29108"/>
        <label>2</label>
    </ligand>
</feature>
<evidence type="ECO:0000256" key="5">
    <source>
        <dbReference type="ARBA" id="ARBA00022729"/>
    </source>
</evidence>
<feature type="binding site" evidence="12">
    <location>
        <position position="214"/>
    </location>
    <ligand>
        <name>Ca(2+)</name>
        <dbReference type="ChEBI" id="CHEBI:29108"/>
        <label>1</label>
    </ligand>
</feature>
<feature type="domain" description="TonB-dependent receptor-like beta-barrel" evidence="14">
    <location>
        <begin position="225"/>
        <end position="607"/>
    </location>
</feature>
<accession>A0A4R3YLI6</accession>
<keyword evidence="2 12" id="KW-0813">Transport</keyword>
<dbReference type="Pfam" id="PF07715">
    <property type="entry name" value="Plug"/>
    <property type="match status" value="1"/>
</dbReference>
<dbReference type="Gene3D" id="2.40.170.20">
    <property type="entry name" value="TonB-dependent receptor, beta-barrel domain"/>
    <property type="match status" value="1"/>
</dbReference>
<feature type="binding site" evidence="12">
    <location>
        <position position="267"/>
    </location>
    <ligand>
        <name>cyanocob(III)alamin</name>
        <dbReference type="ChEBI" id="CHEBI:17439"/>
    </ligand>
</feature>
<feature type="binding site" evidence="12">
    <location>
        <position position="266"/>
    </location>
    <ligand>
        <name>Ca(2+)</name>
        <dbReference type="ChEBI" id="CHEBI:29108"/>
        <label>1</label>
    </ligand>
</feature>
<feature type="binding site" evidence="12">
    <location>
        <begin position="125"/>
        <end position="126"/>
    </location>
    <ligand>
        <name>cyanocob(III)alamin</name>
        <dbReference type="ChEBI" id="CHEBI:17439"/>
    </ligand>
</feature>
<keyword evidence="7 12" id="KW-0406">Ion transport</keyword>
<dbReference type="GO" id="GO:0006811">
    <property type="term" value="P:monoatomic ion transport"/>
    <property type="evidence" value="ECO:0007669"/>
    <property type="project" value="UniProtKB-KW"/>
</dbReference>
<feature type="binding site" evidence="12">
    <location>
        <position position="231"/>
    </location>
    <ligand>
        <name>Ca(2+)</name>
        <dbReference type="ChEBI" id="CHEBI:29108"/>
        <label>2</label>
    </ligand>
</feature>
<feature type="short sequence motif" description="TonB C-terminal box" evidence="12">
    <location>
        <begin position="617"/>
        <end position="634"/>
    </location>
</feature>
<dbReference type="Proteomes" id="UP000295719">
    <property type="component" value="Unassembled WGS sequence"/>
</dbReference>
<feature type="binding site" evidence="12">
    <location>
        <position position="227"/>
    </location>
    <ligand>
        <name>Ca(2+)</name>
        <dbReference type="ChEBI" id="CHEBI:29108"/>
        <label>1</label>
    </ligand>
</feature>
<evidence type="ECO:0000256" key="8">
    <source>
        <dbReference type="ARBA" id="ARBA00023077"/>
    </source>
</evidence>
<evidence type="ECO:0000313" key="16">
    <source>
        <dbReference type="EMBL" id="TCV93447.1"/>
    </source>
</evidence>
<feature type="binding site" evidence="12">
    <location>
        <position position="229"/>
    </location>
    <ligand>
        <name>Ca(2+)</name>
        <dbReference type="ChEBI" id="CHEBI:29108"/>
        <label>1</label>
    </ligand>
</feature>
<keyword evidence="3 12" id="KW-1134">Transmembrane beta strand</keyword>
<evidence type="ECO:0000256" key="9">
    <source>
        <dbReference type="ARBA" id="ARBA00023114"/>
    </source>
</evidence>
<evidence type="ECO:0000256" key="3">
    <source>
        <dbReference type="ARBA" id="ARBA00022452"/>
    </source>
</evidence>
<feature type="chain" id="PRO_5021050458" description="Vitamin B12 transporter BtuB" evidence="12">
    <location>
        <begin position="33"/>
        <end position="634"/>
    </location>
</feature>
<feature type="binding site" evidence="12">
    <location>
        <position position="330"/>
    </location>
    <ligand>
        <name>cyanocob(III)alamin</name>
        <dbReference type="ChEBI" id="CHEBI:17439"/>
    </ligand>
</feature>
<keyword evidence="6 12" id="KW-0106">Calcium</keyword>
<dbReference type="CDD" id="cd01347">
    <property type="entry name" value="ligand_gated_channel"/>
    <property type="match status" value="1"/>
</dbReference>
<dbReference type="Pfam" id="PF00593">
    <property type="entry name" value="TonB_dep_Rec_b-barrel"/>
    <property type="match status" value="1"/>
</dbReference>
<comment type="caution">
    <text evidence="16">The sequence shown here is derived from an EMBL/GenBank/DDBJ whole genome shotgun (WGS) entry which is preliminary data.</text>
</comment>
<dbReference type="Gene3D" id="2.170.130.10">
    <property type="entry name" value="TonB-dependent receptor, plug domain"/>
    <property type="match status" value="1"/>
</dbReference>
<evidence type="ECO:0000256" key="1">
    <source>
        <dbReference type="ARBA" id="ARBA00004571"/>
    </source>
</evidence>
<keyword evidence="9 12" id="KW-0626">Porin</keyword>
<keyword evidence="17" id="KW-1185">Reference proteome</keyword>
<feature type="binding site" evidence="12">
    <location>
        <position position="231"/>
    </location>
    <ligand>
        <name>Ca(2+)</name>
        <dbReference type="ChEBI" id="CHEBI:29108"/>
        <label>1</label>
    </ligand>
</feature>
<evidence type="ECO:0000256" key="2">
    <source>
        <dbReference type="ARBA" id="ARBA00022448"/>
    </source>
</evidence>
<feature type="binding site" evidence="12">
    <location>
        <position position="265"/>
    </location>
    <ligand>
        <name>Ca(2+)</name>
        <dbReference type="ChEBI" id="CHEBI:29108"/>
        <label>2</label>
    </ligand>
</feature>
<dbReference type="GO" id="GO:0009279">
    <property type="term" value="C:cell outer membrane"/>
    <property type="evidence" value="ECO:0007669"/>
    <property type="project" value="UniProtKB-SubCell"/>
</dbReference>
<keyword evidence="12" id="KW-0479">Metal-binding</keyword>
<dbReference type="InterPro" id="IPR012910">
    <property type="entry name" value="Plug_dom"/>
</dbReference>
<keyword evidence="8 12" id="KW-0798">TonB box</keyword>
<dbReference type="PANTHER" id="PTHR30069">
    <property type="entry name" value="TONB-DEPENDENT OUTER MEMBRANE RECEPTOR"/>
    <property type="match status" value="1"/>
</dbReference>
<name>A0A4R3YLI6_9GAMM</name>
<dbReference type="GO" id="GO:0046872">
    <property type="term" value="F:metal ion binding"/>
    <property type="evidence" value="ECO:0007669"/>
    <property type="project" value="UniProtKB-KW"/>
</dbReference>
<comment type="similarity">
    <text evidence="12">Belongs to the TonB-dependent receptor family. BtuB (TC 1.B.14.3.1) subfamily.</text>
</comment>
<feature type="domain" description="TonB-dependent receptor plug" evidence="15">
    <location>
        <begin position="55"/>
        <end position="161"/>
    </location>
</feature>
<evidence type="ECO:0000256" key="7">
    <source>
        <dbReference type="ARBA" id="ARBA00023065"/>
    </source>
</evidence>
<dbReference type="EMBL" id="SMCR01000009">
    <property type="protein sequence ID" value="TCV93447.1"/>
    <property type="molecule type" value="Genomic_DNA"/>
</dbReference>
<comment type="function">
    <text evidence="12">Involved in the active translocation of vitamin B12 (cyanocobalamin) across the outer membrane to the periplasmic space. It derives its energy for transport by interacting with the trans-periplasmic membrane protein TonB.</text>
</comment>
<dbReference type="InterPro" id="IPR000531">
    <property type="entry name" value="Beta-barrel_TonB"/>
</dbReference>
<keyword evidence="4 12" id="KW-0812">Transmembrane</keyword>
<gene>
    <name evidence="12" type="primary">btuB</name>
    <name evidence="16" type="ORF">EDC52_1092</name>
</gene>
<evidence type="ECO:0000313" key="17">
    <source>
        <dbReference type="Proteomes" id="UP000295719"/>
    </source>
</evidence>
<dbReference type="SUPFAM" id="SSF56935">
    <property type="entry name" value="Porins"/>
    <property type="match status" value="1"/>
</dbReference>
<evidence type="ECO:0000259" key="14">
    <source>
        <dbReference type="Pfam" id="PF00593"/>
    </source>
</evidence>